<keyword evidence="3" id="KW-1185">Reference proteome</keyword>
<feature type="compositionally biased region" description="Basic and acidic residues" evidence="1">
    <location>
        <begin position="190"/>
        <end position="246"/>
    </location>
</feature>
<accession>A0AAI8YFQ5</accession>
<dbReference type="Proteomes" id="UP001295740">
    <property type="component" value="Unassembled WGS sequence"/>
</dbReference>
<feature type="region of interest" description="Disordered" evidence="1">
    <location>
        <begin position="190"/>
        <end position="282"/>
    </location>
</feature>
<evidence type="ECO:0000256" key="1">
    <source>
        <dbReference type="SAM" id="MobiDB-lite"/>
    </source>
</evidence>
<feature type="compositionally biased region" description="Low complexity" evidence="1">
    <location>
        <begin position="124"/>
        <end position="147"/>
    </location>
</feature>
<reference evidence="2" key="1">
    <citation type="submission" date="2023-10" db="EMBL/GenBank/DDBJ databases">
        <authorList>
            <person name="Hackl T."/>
        </authorList>
    </citation>
    <scope>NUCLEOTIDE SEQUENCE</scope>
</reference>
<proteinExistence type="predicted"/>
<feature type="region of interest" description="Disordered" evidence="1">
    <location>
        <begin position="96"/>
        <end position="157"/>
    </location>
</feature>
<organism evidence="2 3">
    <name type="scientific">Anthostomella pinea</name>
    <dbReference type="NCBI Taxonomy" id="933095"/>
    <lineage>
        <taxon>Eukaryota</taxon>
        <taxon>Fungi</taxon>
        <taxon>Dikarya</taxon>
        <taxon>Ascomycota</taxon>
        <taxon>Pezizomycotina</taxon>
        <taxon>Sordariomycetes</taxon>
        <taxon>Xylariomycetidae</taxon>
        <taxon>Xylariales</taxon>
        <taxon>Xylariaceae</taxon>
        <taxon>Anthostomella</taxon>
    </lineage>
</organism>
<protein>
    <submittedName>
        <fullName evidence="2">Uu.00g130020.m01.CDS01</fullName>
    </submittedName>
</protein>
<sequence length="378" mass="41001">MDMPADPPLWFASFLNKTSLKLDQRLTAFRKDVVNHLTLARSSTGTSIDILLKEHIEVLKKSLIEEIKRDFLQHVQSASQVATDAALSGKDVTGTVIQDRPLPEQDSQLASAAAGRPLEKRASRTSSSSTSALLSASDVSASDALSPPSGPDDGRIKELTEITGGHHTTGRKDDNLPAVVAVSKDGDVAYRSKDAGPEDSHVSHRPDEAQFREDKDEPENDKNGGDEGENEGEHKGGKESRGEGRRVAVRPQKTLLPSRKRPGNNAKPEKASKIPKTGRLPANPELAQTVSHIRSVDKLCNIPTCPVDDPPSPDVLFLASAVRSREAIKQFISLVASRWAPDNIFRFDSTLDSVQRIATSLKNASSNSIFAKFILRLS</sequence>
<comment type="caution">
    <text evidence="2">The sequence shown here is derived from an EMBL/GenBank/DDBJ whole genome shotgun (WGS) entry which is preliminary data.</text>
</comment>
<evidence type="ECO:0000313" key="2">
    <source>
        <dbReference type="EMBL" id="CAJ2505608.1"/>
    </source>
</evidence>
<gene>
    <name evidence="2" type="ORF">KHLLAP_LOCUS6076</name>
</gene>
<dbReference type="EMBL" id="CAUWAG010000007">
    <property type="protein sequence ID" value="CAJ2505608.1"/>
    <property type="molecule type" value="Genomic_DNA"/>
</dbReference>
<dbReference type="AlphaFoldDB" id="A0AAI8YFQ5"/>
<name>A0AAI8YFQ5_9PEZI</name>
<evidence type="ECO:0000313" key="3">
    <source>
        <dbReference type="Proteomes" id="UP001295740"/>
    </source>
</evidence>